<keyword evidence="4" id="KW-1015">Disulfide bond</keyword>
<evidence type="ECO:0000313" key="9">
    <source>
        <dbReference type="EMBL" id="CAB3403023.1"/>
    </source>
</evidence>
<accession>A0A8S1EPI0</accession>
<sequence>MLLVVLTIPLIIGASEINFAPAVCPQILGCECLEETTSQVRCYGAGPEKIQEILRVYGNGVVSIELVRYQYEEIDFSMFEVFPILEILSFEDSEIELLNFTNPLKKLKTLRLNRNEMTSEMLSQICSIGNFTPSLKTLSLKGNYLTNFNCSDFDGFKLSTLDLSDNQLAELIYPISVENLDLSRNQLQNFNNQSVENLKTLDLSHNSIFNWTTLTFPKLTKLLVAGLKSDFGFEIDAPKLEYLNLDYSNLWFLDFHKIKTPNLRRFLASNLNQLSAVSGVLPPKLDVFRLTDTKLHTLPKTFFGHNKGTHRIRRSAKNVTFTSKELVYEPCLLQWSIPIFHMTDIEQVSNYTIDDLTSANCTVGISKSIPIHYGFYGKNSIVECLAYGKEAPIVSWYRYHPSIYLGKYDPKTDEISHYNVSRQTIESYEILSGGYLLIKNANRTHIERYVCVAENKYGKVYDIVKFRLDYTSWYSFHVFHSVFWGGLATSLIVCLVSFLLNITWILTRKSALWWIQRAERLSRVRKMVEAMEKYRARQMENLHETYTRRVQLVRDNYHQQVEALRVSYTAQSEKFRDYRAAQMDAVSSHLENLRENYNAQLSRVREYGSKRAEQLWESYERQVNRMRTFSLQHRLKLMRQYKVKQRYLNKLLESFQTSTHDDELEKEEKVRAALEMLEHPDVEIPETSSIRMSRASSFHSLPEYLIDDRGNVQPGIPGSSAPIRFSAVVTSPTASNGSGSGRRKTASTSASQDNY</sequence>
<proteinExistence type="predicted"/>
<keyword evidence="6" id="KW-1133">Transmembrane helix</keyword>
<dbReference type="PANTHER" id="PTHR45617">
    <property type="entry name" value="LEUCINE RICH REPEAT FAMILY PROTEIN"/>
    <property type="match status" value="1"/>
</dbReference>
<keyword evidence="6" id="KW-0472">Membrane</keyword>
<dbReference type="InterPro" id="IPR013783">
    <property type="entry name" value="Ig-like_fold"/>
</dbReference>
<keyword evidence="3" id="KW-0677">Repeat</keyword>
<evidence type="ECO:0000256" key="4">
    <source>
        <dbReference type="ARBA" id="ARBA00023157"/>
    </source>
</evidence>
<keyword evidence="6" id="KW-0812">Transmembrane</keyword>
<dbReference type="Pfam" id="PF00560">
    <property type="entry name" value="LRR_1"/>
    <property type="match status" value="1"/>
</dbReference>
<dbReference type="InterPro" id="IPR032675">
    <property type="entry name" value="LRR_dom_sf"/>
</dbReference>
<dbReference type="PROSITE" id="PS50835">
    <property type="entry name" value="IG_LIKE"/>
    <property type="match status" value="1"/>
</dbReference>
<evidence type="ECO:0000256" key="7">
    <source>
        <dbReference type="SAM" id="SignalP"/>
    </source>
</evidence>
<dbReference type="PRINTS" id="PR00019">
    <property type="entry name" value="LEURICHRPT"/>
</dbReference>
<evidence type="ECO:0000256" key="6">
    <source>
        <dbReference type="SAM" id="Phobius"/>
    </source>
</evidence>
<name>A0A8S1EPI0_9PELO</name>
<keyword evidence="1" id="KW-0433">Leucine-rich repeat</keyword>
<keyword evidence="2 7" id="KW-0732">Signal</keyword>
<feature type="chain" id="PRO_5035851367" description="Ig-like domain-containing protein" evidence="7">
    <location>
        <begin position="23"/>
        <end position="755"/>
    </location>
</feature>
<evidence type="ECO:0000256" key="2">
    <source>
        <dbReference type="ARBA" id="ARBA00022729"/>
    </source>
</evidence>
<evidence type="ECO:0000256" key="5">
    <source>
        <dbReference type="SAM" id="MobiDB-lite"/>
    </source>
</evidence>
<evidence type="ECO:0000313" key="10">
    <source>
        <dbReference type="Proteomes" id="UP000494206"/>
    </source>
</evidence>
<feature type="region of interest" description="Disordered" evidence="5">
    <location>
        <begin position="730"/>
        <end position="755"/>
    </location>
</feature>
<reference evidence="9 10" key="1">
    <citation type="submission" date="2020-04" db="EMBL/GenBank/DDBJ databases">
        <authorList>
            <person name="Laetsch R D."/>
            <person name="Stevens L."/>
            <person name="Kumar S."/>
            <person name="Blaxter L. M."/>
        </authorList>
    </citation>
    <scope>NUCLEOTIDE SEQUENCE [LARGE SCALE GENOMIC DNA]</scope>
</reference>
<dbReference type="PROSITE" id="PS51450">
    <property type="entry name" value="LRR"/>
    <property type="match status" value="1"/>
</dbReference>
<protein>
    <recommendedName>
        <fullName evidence="8">Ig-like domain-containing protein</fullName>
    </recommendedName>
</protein>
<dbReference type="InterPro" id="IPR007110">
    <property type="entry name" value="Ig-like_dom"/>
</dbReference>
<dbReference type="AlphaFoldDB" id="A0A8S1EPI0"/>
<dbReference type="InterPro" id="IPR001611">
    <property type="entry name" value="Leu-rich_rpt"/>
</dbReference>
<dbReference type="EMBL" id="CADEPM010000003">
    <property type="protein sequence ID" value="CAB3403023.1"/>
    <property type="molecule type" value="Genomic_DNA"/>
</dbReference>
<dbReference type="Gene3D" id="2.60.40.10">
    <property type="entry name" value="Immunoglobulins"/>
    <property type="match status" value="1"/>
</dbReference>
<keyword evidence="10" id="KW-1185">Reference proteome</keyword>
<evidence type="ECO:0000259" key="8">
    <source>
        <dbReference type="PROSITE" id="PS50835"/>
    </source>
</evidence>
<dbReference type="PANTHER" id="PTHR45617:SF181">
    <property type="entry name" value="LP04042P"/>
    <property type="match status" value="1"/>
</dbReference>
<organism evidence="9 10">
    <name type="scientific">Caenorhabditis bovis</name>
    <dbReference type="NCBI Taxonomy" id="2654633"/>
    <lineage>
        <taxon>Eukaryota</taxon>
        <taxon>Metazoa</taxon>
        <taxon>Ecdysozoa</taxon>
        <taxon>Nematoda</taxon>
        <taxon>Chromadorea</taxon>
        <taxon>Rhabditida</taxon>
        <taxon>Rhabditina</taxon>
        <taxon>Rhabditomorpha</taxon>
        <taxon>Rhabditoidea</taxon>
        <taxon>Rhabditidae</taxon>
        <taxon>Peloderinae</taxon>
        <taxon>Caenorhabditis</taxon>
    </lineage>
</organism>
<dbReference type="SUPFAM" id="SSF52058">
    <property type="entry name" value="L domain-like"/>
    <property type="match status" value="1"/>
</dbReference>
<feature type="domain" description="Ig-like" evidence="8">
    <location>
        <begin position="377"/>
        <end position="455"/>
    </location>
</feature>
<feature type="transmembrane region" description="Helical" evidence="6">
    <location>
        <begin position="482"/>
        <end position="507"/>
    </location>
</feature>
<gene>
    <name evidence="9" type="ORF">CBOVIS_LOCUS5548</name>
</gene>
<dbReference type="Proteomes" id="UP000494206">
    <property type="component" value="Unassembled WGS sequence"/>
</dbReference>
<comment type="caution">
    <text evidence="9">The sequence shown here is derived from an EMBL/GenBank/DDBJ whole genome shotgun (WGS) entry which is preliminary data.</text>
</comment>
<dbReference type="OrthoDB" id="10061535at2759"/>
<feature type="compositionally biased region" description="Polar residues" evidence="5">
    <location>
        <begin position="746"/>
        <end position="755"/>
    </location>
</feature>
<dbReference type="InterPro" id="IPR036179">
    <property type="entry name" value="Ig-like_dom_sf"/>
</dbReference>
<feature type="signal peptide" evidence="7">
    <location>
        <begin position="1"/>
        <end position="22"/>
    </location>
</feature>
<dbReference type="Gene3D" id="3.80.10.10">
    <property type="entry name" value="Ribonuclease Inhibitor"/>
    <property type="match status" value="1"/>
</dbReference>
<evidence type="ECO:0000256" key="3">
    <source>
        <dbReference type="ARBA" id="ARBA00022737"/>
    </source>
</evidence>
<dbReference type="SUPFAM" id="SSF48726">
    <property type="entry name" value="Immunoglobulin"/>
    <property type="match status" value="1"/>
</dbReference>
<evidence type="ECO:0000256" key="1">
    <source>
        <dbReference type="ARBA" id="ARBA00022614"/>
    </source>
</evidence>